<keyword evidence="2" id="KW-0378">Hydrolase</keyword>
<gene>
    <name evidence="2" type="ORF">H3Z74_09120</name>
</gene>
<dbReference type="GO" id="GO:0006508">
    <property type="term" value="P:proteolysis"/>
    <property type="evidence" value="ECO:0007669"/>
    <property type="project" value="UniProtKB-KW"/>
</dbReference>
<dbReference type="Pfam" id="PF13975">
    <property type="entry name" value="gag-asp_proteas"/>
    <property type="match status" value="1"/>
</dbReference>
<dbReference type="EC" id="3.4.23.-" evidence="2"/>
<feature type="transmembrane region" description="Helical" evidence="1">
    <location>
        <begin position="6"/>
        <end position="25"/>
    </location>
</feature>
<proteinExistence type="predicted"/>
<keyword evidence="1" id="KW-1133">Transmembrane helix</keyword>
<dbReference type="AlphaFoldDB" id="A0A7H0LNN1"/>
<sequence length="212" mass="22667">MTDGQSAGVIFSVLCLVLAVGSLAGRRIPLSFAVKSALAWAAIIGIIYLGVIHRSAIVGSFNDFEHWASIGKQQTDGKTIRIAQSDDGHYYARATINGVTRSMMIDSGATTVSLSEATANAVGVKFDKNSEPVQLQTANGMVDAWRATIKQLDIDGLHARDIKAVVSAKFGDVDVIGMNFLSRLRSWRVENGTLVLEPTESGNEPNADTDLT</sequence>
<accession>A0A7H0LNN1</accession>
<keyword evidence="3" id="KW-1185">Reference proteome</keyword>
<protein>
    <submittedName>
        <fullName evidence="2">TIGR02281 family clan AA aspartic protease</fullName>
        <ecNumber evidence="2">3.4.23.-</ecNumber>
    </submittedName>
</protein>
<dbReference type="InterPro" id="IPR034122">
    <property type="entry name" value="Retropepsin-like_bacterial"/>
</dbReference>
<dbReference type="EMBL" id="CP061038">
    <property type="protein sequence ID" value="QNQ11284.1"/>
    <property type="molecule type" value="Genomic_DNA"/>
</dbReference>
<dbReference type="RefSeq" id="WP_187763567.1">
    <property type="nucleotide sequence ID" value="NZ_CP061038.1"/>
</dbReference>
<dbReference type="InterPro" id="IPR011969">
    <property type="entry name" value="Clan_AA_Asp_peptidase_C"/>
</dbReference>
<dbReference type="SUPFAM" id="SSF50630">
    <property type="entry name" value="Acid proteases"/>
    <property type="match status" value="1"/>
</dbReference>
<organism evidence="2 3">
    <name type="scientific">Sphingomonas alpina</name>
    <dbReference type="NCBI Taxonomy" id="653931"/>
    <lineage>
        <taxon>Bacteria</taxon>
        <taxon>Pseudomonadati</taxon>
        <taxon>Pseudomonadota</taxon>
        <taxon>Alphaproteobacteria</taxon>
        <taxon>Sphingomonadales</taxon>
        <taxon>Sphingomonadaceae</taxon>
        <taxon>Sphingomonas</taxon>
    </lineage>
</organism>
<dbReference type="InterPro" id="IPR021109">
    <property type="entry name" value="Peptidase_aspartic_dom_sf"/>
</dbReference>
<dbReference type="GO" id="GO:0008233">
    <property type="term" value="F:peptidase activity"/>
    <property type="evidence" value="ECO:0007669"/>
    <property type="project" value="UniProtKB-KW"/>
</dbReference>
<feature type="transmembrane region" description="Helical" evidence="1">
    <location>
        <begin position="32"/>
        <end position="51"/>
    </location>
</feature>
<evidence type="ECO:0000313" key="2">
    <source>
        <dbReference type="EMBL" id="QNQ11284.1"/>
    </source>
</evidence>
<dbReference type="Gene3D" id="2.40.70.10">
    <property type="entry name" value="Acid Proteases"/>
    <property type="match status" value="1"/>
</dbReference>
<evidence type="ECO:0000313" key="3">
    <source>
        <dbReference type="Proteomes" id="UP000516148"/>
    </source>
</evidence>
<name>A0A7H0LNN1_9SPHN</name>
<keyword evidence="1" id="KW-0472">Membrane</keyword>
<keyword evidence="2" id="KW-0645">Protease</keyword>
<dbReference type="KEGG" id="spap:H3Z74_09120"/>
<evidence type="ECO:0000256" key="1">
    <source>
        <dbReference type="SAM" id="Phobius"/>
    </source>
</evidence>
<dbReference type="NCBIfam" id="TIGR02281">
    <property type="entry name" value="clan_AA_DTGA"/>
    <property type="match status" value="1"/>
</dbReference>
<reference evidence="2 3" key="1">
    <citation type="submission" date="2020-09" db="EMBL/GenBank/DDBJ databases">
        <title>Sphingomonas sp., a new species isolated from pork steak.</title>
        <authorList>
            <person name="Heidler von Heilborn D."/>
        </authorList>
    </citation>
    <scope>NUCLEOTIDE SEQUENCE [LARGE SCALE GENOMIC DNA]</scope>
    <source>
        <strain evidence="3">S8-3T</strain>
    </source>
</reference>
<keyword evidence="1" id="KW-0812">Transmembrane</keyword>
<dbReference type="Proteomes" id="UP000516148">
    <property type="component" value="Chromosome"/>
</dbReference>
<dbReference type="CDD" id="cd05483">
    <property type="entry name" value="retropepsin_like_bacteria"/>
    <property type="match status" value="1"/>
</dbReference>